<evidence type="ECO:0000313" key="15">
    <source>
        <dbReference type="Proteomes" id="UP001162131"/>
    </source>
</evidence>
<dbReference type="Gene3D" id="3.40.50.80">
    <property type="entry name" value="Nucleotide-binding domain of ferredoxin-NADP reductase (FNR) module"/>
    <property type="match status" value="1"/>
</dbReference>
<comment type="cofactor">
    <cofactor evidence="1 11 12">
        <name>FAD</name>
        <dbReference type="ChEBI" id="CHEBI:57692"/>
    </cofactor>
</comment>
<feature type="binding site" evidence="11">
    <location>
        <position position="111"/>
    </location>
    <ligand>
        <name>FAD</name>
        <dbReference type="ChEBI" id="CHEBI:57692"/>
    </ligand>
</feature>
<reference evidence="14" key="1">
    <citation type="submission" date="2021-09" db="EMBL/GenBank/DDBJ databases">
        <authorList>
            <consortium name="AG Swart"/>
            <person name="Singh M."/>
            <person name="Singh A."/>
            <person name="Seah K."/>
            <person name="Emmerich C."/>
        </authorList>
    </citation>
    <scope>NUCLEOTIDE SEQUENCE</scope>
    <source>
        <strain evidence="14">ATCC30299</strain>
    </source>
</reference>
<dbReference type="InterPro" id="IPR039261">
    <property type="entry name" value="FNR_nucleotide-bd"/>
</dbReference>
<dbReference type="Gene3D" id="2.40.30.10">
    <property type="entry name" value="Translation factors"/>
    <property type="match status" value="1"/>
</dbReference>
<feature type="domain" description="FAD-binding FR-type" evidence="13">
    <location>
        <begin position="51"/>
        <end position="169"/>
    </location>
</feature>
<dbReference type="AlphaFoldDB" id="A0AAU9JHR8"/>
<evidence type="ECO:0000256" key="10">
    <source>
        <dbReference type="ARBA" id="ARBA00023136"/>
    </source>
</evidence>
<keyword evidence="15" id="KW-1185">Reference proteome</keyword>
<dbReference type="InterPro" id="IPR017927">
    <property type="entry name" value="FAD-bd_FR_type"/>
</dbReference>
<evidence type="ECO:0000256" key="3">
    <source>
        <dbReference type="ARBA" id="ARBA00022630"/>
    </source>
</evidence>
<gene>
    <name evidence="14" type="ORF">BSTOLATCC_MIC38765</name>
</gene>
<keyword evidence="7" id="KW-1133">Transmembrane helix</keyword>
<protein>
    <recommendedName>
        <fullName evidence="12">NADH-cytochrome b5 reductase</fullName>
        <ecNumber evidence="12">1.6.2.2</ecNumber>
    </recommendedName>
</protein>
<dbReference type="GO" id="GO:0090524">
    <property type="term" value="F:cytochrome-b5 reductase activity, acting on NADH"/>
    <property type="evidence" value="ECO:0007669"/>
    <property type="project" value="UniProtKB-EC"/>
</dbReference>
<proteinExistence type="inferred from homology"/>
<dbReference type="PANTHER" id="PTHR19370:SF185">
    <property type="entry name" value="NADH-CYTOCHROME B5 REDUCTASE"/>
    <property type="match status" value="1"/>
</dbReference>
<evidence type="ECO:0000256" key="2">
    <source>
        <dbReference type="ARBA" id="ARBA00004294"/>
    </source>
</evidence>
<evidence type="ECO:0000256" key="12">
    <source>
        <dbReference type="RuleBase" id="RU361226"/>
    </source>
</evidence>
<dbReference type="InterPro" id="IPR001433">
    <property type="entry name" value="OxRdtase_FAD/NAD-bd"/>
</dbReference>
<keyword evidence="9 12" id="KW-0520">NAD</keyword>
<dbReference type="Pfam" id="PF00175">
    <property type="entry name" value="NAD_binding_1"/>
    <property type="match status" value="1"/>
</dbReference>
<dbReference type="EC" id="1.6.2.2" evidence="12"/>
<dbReference type="InterPro" id="IPR001834">
    <property type="entry name" value="CBR-like"/>
</dbReference>
<keyword evidence="5" id="KW-1000">Mitochondrion outer membrane</keyword>
<feature type="binding site" evidence="11">
    <location>
        <position position="128"/>
    </location>
    <ligand>
        <name>FAD</name>
        <dbReference type="ChEBI" id="CHEBI:57692"/>
    </ligand>
</feature>
<feature type="binding site" evidence="11">
    <location>
        <position position="196"/>
    </location>
    <ligand>
        <name>FAD</name>
        <dbReference type="ChEBI" id="CHEBI:57692"/>
    </ligand>
</feature>
<evidence type="ECO:0000256" key="11">
    <source>
        <dbReference type="PIRSR" id="PIRSR601834-1"/>
    </source>
</evidence>
<dbReference type="Proteomes" id="UP001162131">
    <property type="component" value="Unassembled WGS sequence"/>
</dbReference>
<dbReference type="InterPro" id="IPR001709">
    <property type="entry name" value="Flavoprot_Pyr_Nucl_cyt_Rdtase"/>
</dbReference>
<dbReference type="GO" id="GO:0071949">
    <property type="term" value="F:FAD binding"/>
    <property type="evidence" value="ECO:0007669"/>
    <property type="project" value="TreeGrafter"/>
</dbReference>
<evidence type="ECO:0000256" key="8">
    <source>
        <dbReference type="ARBA" id="ARBA00023002"/>
    </source>
</evidence>
<evidence type="ECO:0000256" key="4">
    <source>
        <dbReference type="ARBA" id="ARBA00022692"/>
    </source>
</evidence>
<comment type="caution">
    <text evidence="14">The sequence shown here is derived from an EMBL/GenBank/DDBJ whole genome shotgun (WGS) entry which is preliminary data.</text>
</comment>
<evidence type="ECO:0000256" key="1">
    <source>
        <dbReference type="ARBA" id="ARBA00001974"/>
    </source>
</evidence>
<evidence type="ECO:0000313" key="14">
    <source>
        <dbReference type="EMBL" id="CAG9325512.1"/>
    </source>
</evidence>
<sequence length="308" mass="34850">MAWRKLSTIFGALRELTSRFSQEKKDPVSFWKHRRTNPSIFQEPVFLAGFMNWQSMTFIEAKELSSDSKMFIFSLGDPNLQLGCPIGNSIAFRANLPTKAHPEGEIIMRAYTPTSKIDQRGTIEIPIKIYNKNANPNFPDGGIMTQYLDTLKPGDKVEVCGPKGKLTYFGDGNMDIKGKNYKIKNIGFVAGGSGITPCFQLIQYIIDNNEDVNLSLIYANRTENDILLRDKLDEYAQTGKLTLHYTLDTPSETWKYGRGFVTREMLERYLPAPSSDTLIFFCGPDPMNKMLITNLEGLGYSSNNLLKY</sequence>
<evidence type="ECO:0000256" key="5">
    <source>
        <dbReference type="ARBA" id="ARBA00022787"/>
    </source>
</evidence>
<name>A0AAU9JHR8_9CILI</name>
<keyword evidence="10" id="KW-0472">Membrane</keyword>
<keyword evidence="5" id="KW-0496">Mitochondrion</keyword>
<dbReference type="GO" id="GO:0005741">
    <property type="term" value="C:mitochondrial outer membrane"/>
    <property type="evidence" value="ECO:0007669"/>
    <property type="project" value="UniProtKB-SubCell"/>
</dbReference>
<keyword evidence="6 11" id="KW-0274">FAD</keyword>
<evidence type="ECO:0000256" key="6">
    <source>
        <dbReference type="ARBA" id="ARBA00022827"/>
    </source>
</evidence>
<organism evidence="14 15">
    <name type="scientific">Blepharisma stoltei</name>
    <dbReference type="NCBI Taxonomy" id="1481888"/>
    <lineage>
        <taxon>Eukaryota</taxon>
        <taxon>Sar</taxon>
        <taxon>Alveolata</taxon>
        <taxon>Ciliophora</taxon>
        <taxon>Postciliodesmatophora</taxon>
        <taxon>Heterotrichea</taxon>
        <taxon>Heterotrichida</taxon>
        <taxon>Blepharismidae</taxon>
        <taxon>Blepharisma</taxon>
    </lineage>
</organism>
<evidence type="ECO:0000256" key="7">
    <source>
        <dbReference type="ARBA" id="ARBA00022989"/>
    </source>
</evidence>
<dbReference type="PROSITE" id="PS51384">
    <property type="entry name" value="FAD_FR"/>
    <property type="match status" value="1"/>
</dbReference>
<feature type="binding site" evidence="11">
    <location>
        <position position="144"/>
    </location>
    <ligand>
        <name>FAD</name>
        <dbReference type="ChEBI" id="CHEBI:57692"/>
    </ligand>
</feature>
<dbReference type="SUPFAM" id="SSF52343">
    <property type="entry name" value="Ferredoxin reductase-like, C-terminal NADP-linked domain"/>
    <property type="match status" value="1"/>
</dbReference>
<accession>A0AAU9JHR8</accession>
<dbReference type="Pfam" id="PF00970">
    <property type="entry name" value="FAD_binding_6"/>
    <property type="match status" value="1"/>
</dbReference>
<dbReference type="EMBL" id="CAJZBQ010000038">
    <property type="protein sequence ID" value="CAG9325512.1"/>
    <property type="molecule type" value="Genomic_DNA"/>
</dbReference>
<dbReference type="CDD" id="cd06183">
    <property type="entry name" value="cyt_b5_reduct_like"/>
    <property type="match status" value="1"/>
</dbReference>
<keyword evidence="3 11" id="KW-0285">Flavoprotein</keyword>
<dbReference type="PANTHER" id="PTHR19370">
    <property type="entry name" value="NADH-CYTOCHROME B5 REDUCTASE"/>
    <property type="match status" value="1"/>
</dbReference>
<dbReference type="PRINTS" id="PR00371">
    <property type="entry name" value="FPNCR"/>
</dbReference>
<dbReference type="InterPro" id="IPR008333">
    <property type="entry name" value="Cbr1-like_FAD-bd_dom"/>
</dbReference>
<dbReference type="SUPFAM" id="SSF63380">
    <property type="entry name" value="Riboflavin synthase domain-like"/>
    <property type="match status" value="1"/>
</dbReference>
<comment type="subcellular location">
    <subcellularLocation>
        <location evidence="2">Mitochondrion outer membrane</location>
    </subcellularLocation>
</comment>
<evidence type="ECO:0000256" key="9">
    <source>
        <dbReference type="ARBA" id="ARBA00023027"/>
    </source>
</evidence>
<dbReference type="PRINTS" id="PR00406">
    <property type="entry name" value="CYTB5RDTASE"/>
</dbReference>
<feature type="binding site" evidence="11">
    <location>
        <position position="109"/>
    </location>
    <ligand>
        <name>FAD</name>
        <dbReference type="ChEBI" id="CHEBI:57692"/>
    </ligand>
</feature>
<dbReference type="FunFam" id="3.40.50.80:FF:000019">
    <property type="entry name" value="NADH-cytochrome b5 reductase"/>
    <property type="match status" value="1"/>
</dbReference>
<comment type="similarity">
    <text evidence="12">Belongs to the flavoprotein pyridine nucleotide cytochrome reductase family.</text>
</comment>
<comment type="catalytic activity">
    <reaction evidence="12">
        <text>2 Fe(III)-[cytochrome b5] + NADH = 2 Fe(II)-[cytochrome b5] + NAD(+) + H(+)</text>
        <dbReference type="Rhea" id="RHEA:46680"/>
        <dbReference type="Rhea" id="RHEA-COMP:10438"/>
        <dbReference type="Rhea" id="RHEA-COMP:10439"/>
        <dbReference type="ChEBI" id="CHEBI:15378"/>
        <dbReference type="ChEBI" id="CHEBI:29033"/>
        <dbReference type="ChEBI" id="CHEBI:29034"/>
        <dbReference type="ChEBI" id="CHEBI:57540"/>
        <dbReference type="ChEBI" id="CHEBI:57945"/>
        <dbReference type="EC" id="1.6.2.2"/>
    </reaction>
</comment>
<evidence type="ECO:0000259" key="13">
    <source>
        <dbReference type="PROSITE" id="PS51384"/>
    </source>
</evidence>
<dbReference type="InterPro" id="IPR017938">
    <property type="entry name" value="Riboflavin_synthase-like_b-brl"/>
</dbReference>
<keyword evidence="4" id="KW-0812">Transmembrane</keyword>
<keyword evidence="8 12" id="KW-0560">Oxidoreductase</keyword>